<proteinExistence type="predicted"/>
<dbReference type="STRING" id="333138.LQ50_18935"/>
<keyword evidence="1" id="KW-0812">Transmembrane</keyword>
<dbReference type="Proteomes" id="UP000030832">
    <property type="component" value="Unassembled WGS sequence"/>
</dbReference>
<feature type="transmembrane region" description="Helical" evidence="1">
    <location>
        <begin position="47"/>
        <end position="65"/>
    </location>
</feature>
<protein>
    <submittedName>
        <fullName evidence="2">Uncharacterized protein</fullName>
    </submittedName>
</protein>
<gene>
    <name evidence="2" type="ORF">LQ50_18935</name>
</gene>
<sequence>MIRLFFVLVGFSFAVIGGVTILAYLNLLITGYTSLMYVQFLLHRIEFYFFIFGVVIIIVSMTFPMKRSKKQKKS</sequence>
<dbReference type="AlphaFoldDB" id="A0A0B0IFH4"/>
<name>A0A0B0IFH4_9BACI</name>
<dbReference type="EMBL" id="JRJU01000029">
    <property type="protein sequence ID" value="KHF38809.1"/>
    <property type="molecule type" value="Genomic_DNA"/>
</dbReference>
<evidence type="ECO:0000313" key="3">
    <source>
        <dbReference type="Proteomes" id="UP000030832"/>
    </source>
</evidence>
<keyword evidence="3" id="KW-1185">Reference proteome</keyword>
<feature type="transmembrane region" description="Helical" evidence="1">
    <location>
        <begin position="5"/>
        <end position="27"/>
    </location>
</feature>
<reference evidence="2 3" key="1">
    <citation type="submission" date="2014-09" db="EMBL/GenBank/DDBJ databases">
        <title>Genome sequencing and annotation of Bacillus Okhensis strain Kh10-101T.</title>
        <authorList>
            <person name="Prakash J.S."/>
        </authorList>
    </citation>
    <scope>NUCLEOTIDE SEQUENCE [LARGE SCALE GENOMIC DNA]</scope>
    <source>
        <strain evidence="3">Kh10-101T</strain>
    </source>
</reference>
<dbReference type="Pfam" id="PF26135">
    <property type="entry name" value="YuzI"/>
    <property type="match status" value="1"/>
</dbReference>
<evidence type="ECO:0000256" key="1">
    <source>
        <dbReference type="SAM" id="Phobius"/>
    </source>
</evidence>
<comment type="caution">
    <text evidence="2">The sequence shown here is derived from an EMBL/GenBank/DDBJ whole genome shotgun (WGS) entry which is preliminary data.</text>
</comment>
<accession>A0A0B0IFH4</accession>
<keyword evidence="1" id="KW-0472">Membrane</keyword>
<dbReference type="InterPro" id="IPR058887">
    <property type="entry name" value="YuzI-like"/>
</dbReference>
<evidence type="ECO:0000313" key="2">
    <source>
        <dbReference type="EMBL" id="KHF38809.1"/>
    </source>
</evidence>
<keyword evidence="1" id="KW-1133">Transmembrane helix</keyword>
<organism evidence="2 3">
    <name type="scientific">Halalkalibacter okhensis</name>
    <dbReference type="NCBI Taxonomy" id="333138"/>
    <lineage>
        <taxon>Bacteria</taxon>
        <taxon>Bacillati</taxon>
        <taxon>Bacillota</taxon>
        <taxon>Bacilli</taxon>
        <taxon>Bacillales</taxon>
        <taxon>Bacillaceae</taxon>
        <taxon>Halalkalibacter</taxon>
    </lineage>
</organism>